<dbReference type="InterPro" id="IPR013113">
    <property type="entry name" value="SIP_FAD-bd"/>
</dbReference>
<dbReference type="InterPro" id="IPR017938">
    <property type="entry name" value="Riboflavin_synthase-like_b-brl"/>
</dbReference>
<protein>
    <submittedName>
        <fullName evidence="2">Putative siderophore-interacting protein</fullName>
    </submittedName>
</protein>
<dbReference type="CDD" id="cd06193">
    <property type="entry name" value="siderophore_interacting"/>
    <property type="match status" value="1"/>
</dbReference>
<accession>F5XPK9</accession>
<dbReference type="PANTHER" id="PTHR30157">
    <property type="entry name" value="FERRIC REDUCTASE, NADPH-DEPENDENT"/>
    <property type="match status" value="1"/>
</dbReference>
<gene>
    <name evidence="2" type="ordered locus">MLP_13030</name>
</gene>
<evidence type="ECO:0000313" key="3">
    <source>
        <dbReference type="Proteomes" id="UP000007947"/>
    </source>
</evidence>
<reference evidence="2 3" key="1">
    <citation type="submission" date="2011-05" db="EMBL/GenBank/DDBJ databases">
        <title>Whole genome sequence of Microlunatus phosphovorus NM-1.</title>
        <authorList>
            <person name="Hosoyama A."/>
            <person name="Sasaki K."/>
            <person name="Harada T."/>
            <person name="Igarashi R."/>
            <person name="Kawakoshi A."/>
            <person name="Sasagawa M."/>
            <person name="Fukada J."/>
            <person name="Nakamura S."/>
            <person name="Katano Y."/>
            <person name="Hanada S."/>
            <person name="Kamagata Y."/>
            <person name="Nakamura N."/>
            <person name="Yamazaki S."/>
            <person name="Fujita N."/>
        </authorList>
    </citation>
    <scope>NUCLEOTIDE SEQUENCE [LARGE SCALE GENOMIC DNA]</scope>
    <source>
        <strain evidence="3">ATCC 700054 / DSM 10555 / JCM 9379 / NBRC 101784 / NCIMB 13414 / VKM Ac-1990 / NM-1</strain>
    </source>
</reference>
<dbReference type="PROSITE" id="PS51384">
    <property type="entry name" value="FAD_FR"/>
    <property type="match status" value="1"/>
</dbReference>
<organism evidence="2 3">
    <name type="scientific">Microlunatus phosphovorus (strain ATCC 700054 / DSM 10555 / JCM 9379 / NBRC 101784 / NCIMB 13414 / VKM Ac-1990 / NM-1)</name>
    <dbReference type="NCBI Taxonomy" id="1032480"/>
    <lineage>
        <taxon>Bacteria</taxon>
        <taxon>Bacillati</taxon>
        <taxon>Actinomycetota</taxon>
        <taxon>Actinomycetes</taxon>
        <taxon>Propionibacteriales</taxon>
        <taxon>Propionibacteriaceae</taxon>
        <taxon>Microlunatus</taxon>
    </lineage>
</organism>
<dbReference type="InterPro" id="IPR039374">
    <property type="entry name" value="SIP_fam"/>
</dbReference>
<sequence>MGYYDDYYRAEVRAVEALTPTMIRIVFGGEDLRRFVSSGDPDERLVVVLPRPGERHTPDPVRQADGTLDYPADDEPEIRSYTVRRFDPEAPEMVIDFVRHVGGAAAAWAIQARVGDVVYLSPAKGWYSPPADATWQLLLADLTGLPALGRILDELPADMRAITVAEVATDADRQRFTSAAEVSSQWLVAGNGHGPSRLLEVLKRFEFPAGPGYIWFAGEASESRAVRKYVRRELGWTTDRFTIIGYWRMDQERWMARYESIGETLEKVYTDAVASGLSEGDALDVYEDALEKAGL</sequence>
<evidence type="ECO:0000259" key="1">
    <source>
        <dbReference type="PROSITE" id="PS51384"/>
    </source>
</evidence>
<name>F5XPK9_MICPN</name>
<feature type="domain" description="FAD-binding FR-type" evidence="1">
    <location>
        <begin position="5"/>
        <end position="130"/>
    </location>
</feature>
<dbReference type="InterPro" id="IPR007037">
    <property type="entry name" value="SIP_rossman_dom"/>
</dbReference>
<dbReference type="Gene3D" id="2.40.30.10">
    <property type="entry name" value="Translation factors"/>
    <property type="match status" value="1"/>
</dbReference>
<dbReference type="Pfam" id="PF08021">
    <property type="entry name" value="FAD_binding_9"/>
    <property type="match status" value="1"/>
</dbReference>
<proteinExistence type="predicted"/>
<dbReference type="Proteomes" id="UP000007947">
    <property type="component" value="Chromosome"/>
</dbReference>
<dbReference type="eggNOG" id="COG2375">
    <property type="taxonomic scope" value="Bacteria"/>
</dbReference>
<dbReference type="RefSeq" id="WP_013862200.1">
    <property type="nucleotide sequence ID" value="NC_015635.1"/>
</dbReference>
<keyword evidence="3" id="KW-1185">Reference proteome</keyword>
<dbReference type="InterPro" id="IPR017927">
    <property type="entry name" value="FAD-bd_FR_type"/>
</dbReference>
<evidence type="ECO:0000313" key="2">
    <source>
        <dbReference type="EMBL" id="BAK34317.1"/>
    </source>
</evidence>
<dbReference type="SUPFAM" id="SSF63380">
    <property type="entry name" value="Riboflavin synthase domain-like"/>
    <property type="match status" value="1"/>
</dbReference>
<dbReference type="PANTHER" id="PTHR30157:SF0">
    <property type="entry name" value="NADPH-DEPENDENT FERRIC-CHELATE REDUCTASE"/>
    <property type="match status" value="1"/>
</dbReference>
<dbReference type="STRING" id="1032480.MLP_13030"/>
<dbReference type="OrthoDB" id="9814826at2"/>
<dbReference type="HOGENOM" id="CLU_040923_3_0_11"/>
<dbReference type="AlphaFoldDB" id="F5XPK9"/>
<dbReference type="GO" id="GO:0016491">
    <property type="term" value="F:oxidoreductase activity"/>
    <property type="evidence" value="ECO:0007669"/>
    <property type="project" value="InterPro"/>
</dbReference>
<dbReference type="EMBL" id="AP012204">
    <property type="protein sequence ID" value="BAK34317.1"/>
    <property type="molecule type" value="Genomic_DNA"/>
</dbReference>
<dbReference type="Gene3D" id="3.40.50.80">
    <property type="entry name" value="Nucleotide-binding domain of ferredoxin-NADP reductase (FNR) module"/>
    <property type="match status" value="1"/>
</dbReference>
<dbReference type="InterPro" id="IPR039261">
    <property type="entry name" value="FNR_nucleotide-bd"/>
</dbReference>
<dbReference type="Pfam" id="PF04954">
    <property type="entry name" value="SIP"/>
    <property type="match status" value="1"/>
</dbReference>
<dbReference type="KEGG" id="mph:MLP_13030"/>